<dbReference type="InterPro" id="IPR008207">
    <property type="entry name" value="Sig_transdc_His_kin_Hpt_dom"/>
</dbReference>
<feature type="modified residue" description="Phosphohistidine" evidence="7">
    <location>
        <position position="46"/>
    </location>
</feature>
<evidence type="ECO:0000256" key="3">
    <source>
        <dbReference type="ARBA" id="ARBA00022553"/>
    </source>
</evidence>
<dbReference type="PROSITE" id="PS50894">
    <property type="entry name" value="HPT"/>
    <property type="match status" value="1"/>
</dbReference>
<dbReference type="SUPFAM" id="SSF47226">
    <property type="entry name" value="Histidine-containing phosphotransfer domain, HPT domain"/>
    <property type="match status" value="1"/>
</dbReference>
<proteinExistence type="predicted"/>
<keyword evidence="4" id="KW-0808">Transferase</keyword>
<dbReference type="SMART" id="SM00073">
    <property type="entry name" value="HPT"/>
    <property type="match status" value="1"/>
</dbReference>
<evidence type="ECO:0000313" key="10">
    <source>
        <dbReference type="EMBL" id="CBX28520.1"/>
    </source>
</evidence>
<dbReference type="AlphaFoldDB" id="E1YD76"/>
<dbReference type="GO" id="GO:0000155">
    <property type="term" value="F:phosphorelay sensor kinase activity"/>
    <property type="evidence" value="ECO:0007669"/>
    <property type="project" value="UniProtKB-ARBA"/>
</dbReference>
<evidence type="ECO:0000256" key="2">
    <source>
        <dbReference type="ARBA" id="ARBA00012438"/>
    </source>
</evidence>
<dbReference type="InterPro" id="IPR051315">
    <property type="entry name" value="Bact_Chemotaxis_CheA"/>
</dbReference>
<dbReference type="Pfam" id="PF01627">
    <property type="entry name" value="Hpt"/>
    <property type="match status" value="1"/>
</dbReference>
<dbReference type="PROSITE" id="PS50109">
    <property type="entry name" value="HIS_KIN"/>
    <property type="match status" value="1"/>
</dbReference>
<dbReference type="EMBL" id="FR695868">
    <property type="protein sequence ID" value="CBX28520.1"/>
    <property type="molecule type" value="Genomic_DNA"/>
</dbReference>
<feature type="domain" description="Histidine kinase" evidence="8">
    <location>
        <begin position="156"/>
        <end position="400"/>
    </location>
</feature>
<evidence type="ECO:0000256" key="5">
    <source>
        <dbReference type="ARBA" id="ARBA00022741"/>
    </source>
</evidence>
<evidence type="ECO:0000259" key="9">
    <source>
        <dbReference type="PROSITE" id="PS50894"/>
    </source>
</evidence>
<dbReference type="Gene3D" id="1.20.120.160">
    <property type="entry name" value="HPT domain"/>
    <property type="match status" value="1"/>
</dbReference>
<dbReference type="SUPFAM" id="SSF55874">
    <property type="entry name" value="ATPase domain of HSP90 chaperone/DNA topoisomerase II/histidine kinase"/>
    <property type="match status" value="1"/>
</dbReference>
<protein>
    <recommendedName>
        <fullName evidence="2">histidine kinase</fullName>
        <ecNumber evidence="2">2.7.13.3</ecNumber>
    </recommendedName>
</protein>
<dbReference type="InterPro" id="IPR003594">
    <property type="entry name" value="HATPase_dom"/>
</dbReference>
<evidence type="ECO:0000256" key="6">
    <source>
        <dbReference type="ARBA" id="ARBA00022777"/>
    </source>
</evidence>
<keyword evidence="5" id="KW-0547">Nucleotide-binding</keyword>
<dbReference type="Gene3D" id="2.30.30.40">
    <property type="entry name" value="SH3 Domains"/>
    <property type="match status" value="1"/>
</dbReference>
<dbReference type="SMART" id="SM00387">
    <property type="entry name" value="HATPase_c"/>
    <property type="match status" value="1"/>
</dbReference>
<organism evidence="10">
    <name type="scientific">uncultured Desulfobacterium sp</name>
    <dbReference type="NCBI Taxonomy" id="201089"/>
    <lineage>
        <taxon>Bacteria</taxon>
        <taxon>Pseudomonadati</taxon>
        <taxon>Thermodesulfobacteriota</taxon>
        <taxon>Desulfobacteria</taxon>
        <taxon>Desulfobacterales</taxon>
        <taxon>Desulfobacteriaceae</taxon>
        <taxon>Desulfobacterium</taxon>
        <taxon>environmental samples</taxon>
    </lineage>
</organism>
<dbReference type="SUPFAM" id="SSF50341">
    <property type="entry name" value="CheW-like"/>
    <property type="match status" value="1"/>
</dbReference>
<name>E1YD76_9BACT</name>
<evidence type="ECO:0000256" key="7">
    <source>
        <dbReference type="PROSITE-ProRule" id="PRU00110"/>
    </source>
</evidence>
<evidence type="ECO:0000259" key="8">
    <source>
        <dbReference type="PROSITE" id="PS50109"/>
    </source>
</evidence>
<dbReference type="PANTHER" id="PTHR43395">
    <property type="entry name" value="SENSOR HISTIDINE KINASE CHEA"/>
    <property type="match status" value="1"/>
</dbReference>
<dbReference type="FunFam" id="3.30.565.10:FF:000016">
    <property type="entry name" value="Chemotaxis protein CheA, putative"/>
    <property type="match status" value="1"/>
</dbReference>
<dbReference type="Gene3D" id="3.30.565.10">
    <property type="entry name" value="Histidine kinase-like ATPase, C-terminal domain"/>
    <property type="match status" value="1"/>
</dbReference>
<dbReference type="InterPro" id="IPR005467">
    <property type="entry name" value="His_kinase_dom"/>
</dbReference>
<dbReference type="Pfam" id="PF02518">
    <property type="entry name" value="HATPase_c"/>
    <property type="match status" value="1"/>
</dbReference>
<evidence type="ECO:0000256" key="1">
    <source>
        <dbReference type="ARBA" id="ARBA00000085"/>
    </source>
</evidence>
<gene>
    <name evidence="10" type="ORF">N47_G38440</name>
</gene>
<feature type="domain" description="HPt" evidence="9">
    <location>
        <begin position="1"/>
        <end position="103"/>
    </location>
</feature>
<keyword evidence="6" id="KW-0418">Kinase</keyword>
<dbReference type="InterPro" id="IPR036641">
    <property type="entry name" value="HPT_dom_sf"/>
</dbReference>
<comment type="catalytic activity">
    <reaction evidence="1">
        <text>ATP + protein L-histidine = ADP + protein N-phospho-L-histidine.</text>
        <dbReference type="EC" id="2.7.13.3"/>
    </reaction>
</comment>
<dbReference type="InterPro" id="IPR036890">
    <property type="entry name" value="HATPase_C_sf"/>
</dbReference>
<dbReference type="EC" id="2.7.13.3" evidence="2"/>
<dbReference type="PRINTS" id="PR00344">
    <property type="entry name" value="BCTRLSENSOR"/>
</dbReference>
<accession>E1YD76</accession>
<dbReference type="CDD" id="cd00088">
    <property type="entry name" value="HPT"/>
    <property type="match status" value="1"/>
</dbReference>
<dbReference type="InterPro" id="IPR036061">
    <property type="entry name" value="CheW-like_dom_sf"/>
</dbReference>
<evidence type="ECO:0000256" key="4">
    <source>
        <dbReference type="ARBA" id="ARBA00022679"/>
    </source>
</evidence>
<dbReference type="GO" id="GO:0006935">
    <property type="term" value="P:chemotaxis"/>
    <property type="evidence" value="ECO:0007669"/>
    <property type="project" value="InterPro"/>
</dbReference>
<keyword evidence="3 7" id="KW-0597">Phosphoprotein</keyword>
<reference evidence="10" key="1">
    <citation type="journal article" date="2011" name="Environ. Microbiol.">
        <title>Genomic insights into the metabolic potential of the polycyclic aromatic hydrocarbon degrading sulfate-reducing Deltaproteobacterium N47.</title>
        <authorList>
            <person name="Bergmann F."/>
            <person name="Selesi D."/>
            <person name="Weinmaier T."/>
            <person name="Tischler P."/>
            <person name="Rattei T."/>
            <person name="Meckenstock R.U."/>
        </authorList>
    </citation>
    <scope>NUCLEOTIDE SEQUENCE</scope>
</reference>
<dbReference type="InterPro" id="IPR004358">
    <property type="entry name" value="Sig_transdc_His_kin-like_C"/>
</dbReference>
<sequence length="534" mass="59821">MDISKYEKIFDQESNKYLKELEDLLMQVEKDLSNLALWAEIHGKIHSIKGMARALSLEKISDLCHLMEDWCLHFQQGKKISSAAAVQALFDSSNFLAYLVSKKGWIDSFEDQKLYNNLISGFGKDPDELLKTSPVAETVPALTSYQSPAVNIDHVKIKYSFIEELLGLTQEIQLLAKKFPSFLNVQMSSGLKSWIDHYTALMKVLYFQLTQLRLMTVGDFADLFLKSIRDIAKEHDKSVNVEIIGSEIQADITLLERLREPLIHIFRNCIAHGIETAEERSNLGKNANGKITIEAKSEKENLYIKIRDDGRGINKASIIEYLKDKQSMSDEEIDRMTDEELYNTILSPEFSSSAKTTQLSGRGIGMNVVAQSIDYLGGSLSISSDSGKGTEFIIKLPLSLSIIYAIVFSVGKYILAIPTLHVKSISNIDNISDDDRKSYYNIKKIIGVADNKRKSYSILNLKYINDQSIIEQAATNEEKESCIKLMADNIIGNRPLMVLPVGDILSGVKLFSGIGIMENGDIALLLDPDNLPPQ</sequence>
<dbReference type="PANTHER" id="PTHR43395:SF10">
    <property type="entry name" value="CHEMOTAXIS PROTEIN CHEA"/>
    <property type="match status" value="1"/>
</dbReference>